<evidence type="ECO:0000256" key="2">
    <source>
        <dbReference type="ARBA" id="ARBA00010849"/>
    </source>
</evidence>
<comment type="similarity">
    <text evidence="2">Belongs to the dpy-30 family.</text>
</comment>
<evidence type="ECO:0000256" key="1">
    <source>
        <dbReference type="ARBA" id="ARBA00004123"/>
    </source>
</evidence>
<dbReference type="Pfam" id="PF05186">
    <property type="entry name" value="Dpy-30"/>
    <property type="match status" value="1"/>
</dbReference>
<dbReference type="GO" id="GO:0005634">
    <property type="term" value="C:nucleus"/>
    <property type="evidence" value="ECO:0007669"/>
    <property type="project" value="UniProtKB-SubCell"/>
</dbReference>
<evidence type="ECO:0000313" key="6">
    <source>
        <dbReference type="Proteomes" id="UP001304895"/>
    </source>
</evidence>
<feature type="compositionally biased region" description="Pro residues" evidence="4">
    <location>
        <begin position="1"/>
        <end position="11"/>
    </location>
</feature>
<sequence>MSEQAPHPPAPTAEHPNTNSNSINGIPAAAELTDISMTDAPTDHLAPPRSTSRAPSAHPDPSTTASTGPGTTTATTTAGFSMPPEAAAHGAPVRQYINRNITGTLLEGMKIVAREQPKDPLRVLGEFLLQRSRELEGRDSAS</sequence>
<evidence type="ECO:0008006" key="7">
    <source>
        <dbReference type="Google" id="ProtNLM"/>
    </source>
</evidence>
<gene>
    <name evidence="5" type="ORF">BT67DRAFT_387194</name>
</gene>
<evidence type="ECO:0000256" key="3">
    <source>
        <dbReference type="ARBA" id="ARBA00023242"/>
    </source>
</evidence>
<dbReference type="AlphaFoldDB" id="A0AAN6UET2"/>
<dbReference type="Gene3D" id="1.20.890.10">
    <property type="entry name" value="cAMP-dependent protein kinase regulatory subunit, dimerization-anchoring domain"/>
    <property type="match status" value="1"/>
</dbReference>
<comment type="caution">
    <text evidence="5">The sequence shown here is derived from an EMBL/GenBank/DDBJ whole genome shotgun (WGS) entry which is preliminary data.</text>
</comment>
<evidence type="ECO:0000313" key="5">
    <source>
        <dbReference type="EMBL" id="KAK4131718.1"/>
    </source>
</evidence>
<accession>A0AAN6UET2</accession>
<protein>
    <recommendedName>
        <fullName evidence="7">Dpy-30 domain-containing protein</fullName>
    </recommendedName>
</protein>
<keyword evidence="6" id="KW-1185">Reference proteome</keyword>
<dbReference type="EMBL" id="MU853422">
    <property type="protein sequence ID" value="KAK4131718.1"/>
    <property type="molecule type" value="Genomic_DNA"/>
</dbReference>
<comment type="subcellular location">
    <subcellularLocation>
        <location evidence="1">Nucleus</location>
    </subcellularLocation>
</comment>
<dbReference type="Proteomes" id="UP001304895">
    <property type="component" value="Unassembled WGS sequence"/>
</dbReference>
<dbReference type="InterPro" id="IPR049629">
    <property type="entry name" value="DPY30_SDC1_DD"/>
</dbReference>
<dbReference type="CDD" id="cd22965">
    <property type="entry name" value="DD_DPY30_SDC1"/>
    <property type="match status" value="1"/>
</dbReference>
<reference evidence="5" key="1">
    <citation type="journal article" date="2023" name="Mol. Phylogenet. Evol.">
        <title>Genome-scale phylogeny and comparative genomics of the fungal order Sordariales.</title>
        <authorList>
            <person name="Hensen N."/>
            <person name="Bonometti L."/>
            <person name="Westerberg I."/>
            <person name="Brannstrom I.O."/>
            <person name="Guillou S."/>
            <person name="Cros-Aarteil S."/>
            <person name="Calhoun S."/>
            <person name="Haridas S."/>
            <person name="Kuo A."/>
            <person name="Mondo S."/>
            <person name="Pangilinan J."/>
            <person name="Riley R."/>
            <person name="LaButti K."/>
            <person name="Andreopoulos B."/>
            <person name="Lipzen A."/>
            <person name="Chen C."/>
            <person name="Yan M."/>
            <person name="Daum C."/>
            <person name="Ng V."/>
            <person name="Clum A."/>
            <person name="Steindorff A."/>
            <person name="Ohm R.A."/>
            <person name="Martin F."/>
            <person name="Silar P."/>
            <person name="Natvig D.O."/>
            <person name="Lalanne C."/>
            <person name="Gautier V."/>
            <person name="Ament-Velasquez S.L."/>
            <person name="Kruys A."/>
            <person name="Hutchinson M.I."/>
            <person name="Powell A.J."/>
            <person name="Barry K."/>
            <person name="Miller A.N."/>
            <person name="Grigoriev I.V."/>
            <person name="Debuchy R."/>
            <person name="Gladieux P."/>
            <person name="Hiltunen Thoren M."/>
            <person name="Johannesson H."/>
        </authorList>
    </citation>
    <scope>NUCLEOTIDE SEQUENCE</scope>
    <source>
        <strain evidence="5">CBS 123565</strain>
    </source>
</reference>
<organism evidence="5 6">
    <name type="scientific">Trichocladium antarcticum</name>
    <dbReference type="NCBI Taxonomy" id="1450529"/>
    <lineage>
        <taxon>Eukaryota</taxon>
        <taxon>Fungi</taxon>
        <taxon>Dikarya</taxon>
        <taxon>Ascomycota</taxon>
        <taxon>Pezizomycotina</taxon>
        <taxon>Sordariomycetes</taxon>
        <taxon>Sordariomycetidae</taxon>
        <taxon>Sordariales</taxon>
        <taxon>Chaetomiaceae</taxon>
        <taxon>Trichocladium</taxon>
    </lineage>
</organism>
<keyword evidence="3" id="KW-0539">Nucleus</keyword>
<reference evidence="5" key="2">
    <citation type="submission" date="2023-05" db="EMBL/GenBank/DDBJ databases">
        <authorList>
            <consortium name="Lawrence Berkeley National Laboratory"/>
            <person name="Steindorff A."/>
            <person name="Hensen N."/>
            <person name="Bonometti L."/>
            <person name="Westerberg I."/>
            <person name="Brannstrom I.O."/>
            <person name="Guillou S."/>
            <person name="Cros-Aarteil S."/>
            <person name="Calhoun S."/>
            <person name="Haridas S."/>
            <person name="Kuo A."/>
            <person name="Mondo S."/>
            <person name="Pangilinan J."/>
            <person name="Riley R."/>
            <person name="Labutti K."/>
            <person name="Andreopoulos B."/>
            <person name="Lipzen A."/>
            <person name="Chen C."/>
            <person name="Yanf M."/>
            <person name="Daum C."/>
            <person name="Ng V."/>
            <person name="Clum A."/>
            <person name="Ohm R."/>
            <person name="Martin F."/>
            <person name="Silar P."/>
            <person name="Natvig D."/>
            <person name="Lalanne C."/>
            <person name="Gautier V."/>
            <person name="Ament-Velasquez S.L."/>
            <person name="Kruys A."/>
            <person name="Hutchinson M.I."/>
            <person name="Powell A.J."/>
            <person name="Barry K."/>
            <person name="Miller A.N."/>
            <person name="Grigoriev I.V."/>
            <person name="Debuchy R."/>
            <person name="Gladieux P."/>
            <person name="Thoren M.H."/>
            <person name="Johannesson H."/>
        </authorList>
    </citation>
    <scope>NUCLEOTIDE SEQUENCE</scope>
    <source>
        <strain evidence="5">CBS 123565</strain>
    </source>
</reference>
<proteinExistence type="inferred from homology"/>
<feature type="region of interest" description="Disordered" evidence="4">
    <location>
        <begin position="1"/>
        <end position="91"/>
    </location>
</feature>
<evidence type="ECO:0000256" key="4">
    <source>
        <dbReference type="SAM" id="MobiDB-lite"/>
    </source>
</evidence>
<feature type="compositionally biased region" description="Low complexity" evidence="4">
    <location>
        <begin position="61"/>
        <end position="79"/>
    </location>
</feature>
<dbReference type="InterPro" id="IPR007858">
    <property type="entry name" value="Dpy-30_motif"/>
</dbReference>
<name>A0AAN6UET2_9PEZI</name>